<comment type="similarity">
    <text evidence="1">Belongs to the helicase family. RAD25/XPB subfamily.</text>
</comment>
<evidence type="ECO:0000256" key="7">
    <source>
        <dbReference type="ARBA" id="ARBA00034617"/>
    </source>
</evidence>
<keyword evidence="4 12" id="KW-0347">Helicase</keyword>
<name>A0A3S0C5E6_9BACL</name>
<proteinExistence type="inferred from homology"/>
<sequence>MRMDTAKPLIVQSDLTILAETGHPGFEEVRGGLSRFAELVKSPEHLHTYRITPLSLWNAAAAGVDVEEIAGCLQAHSKFGVPPSVLSLIRKYTSRYGVLRLVQVGAEVFLVSEDTVVLKEISARETLAPYLTDTRGERAIAVAPEHRGLLKMELIKLGYPAEDLAGYRSGEFVDLSLKSHDHAGEEAFRLRDYQRQAVAAFGQENGGSGVLVLPCGAGKTIVGIAAMAECRCATLILTSNVTSVKQWKRELLGKTNLTDEQVGEYSGSQKEVRPVTIATYQILTHRASKTDSFAHMKLFHERDWGLIIYDEVHLLPAPVFRATADIQATRRLGLTATLVREDGREEDVFSLVGPKKYDMAWKQLESMGWLAKVACREVRVPLSSLDRDRYSASGARSQFRIAGENAAKLAVIDWLLRRHPNEQTLIIGQYLDQLETIAAHTGAPMISGSVDHERREALYAQFKSGALPLLIVSKVANFAVDLPDAAIAIQVSGSFGSRQEEAQRLGRILRPKKNGQNKAVFYSLVSTDTKEQDFALKRQLFLVEQGYEYTITSWEQEGQADEVRAGRGQNAAGR</sequence>
<dbReference type="OrthoDB" id="9802848at2"/>
<dbReference type="Pfam" id="PF16203">
    <property type="entry name" value="ERCC3_RAD25_C"/>
    <property type="match status" value="1"/>
</dbReference>
<dbReference type="AlphaFoldDB" id="A0A3S0C5E6"/>
<evidence type="ECO:0000256" key="8">
    <source>
        <dbReference type="ARBA" id="ARBA00034808"/>
    </source>
</evidence>
<dbReference type="InterPro" id="IPR032830">
    <property type="entry name" value="XPB/Ssl2_N"/>
</dbReference>
<dbReference type="InterPro" id="IPR027417">
    <property type="entry name" value="P-loop_NTPase"/>
</dbReference>
<dbReference type="CDD" id="cd18029">
    <property type="entry name" value="DEXHc_XPB"/>
    <property type="match status" value="1"/>
</dbReference>
<keyword evidence="3" id="KW-0378">Hydrolase</keyword>
<dbReference type="PROSITE" id="PS51194">
    <property type="entry name" value="HELICASE_CTER"/>
    <property type="match status" value="1"/>
</dbReference>
<organism evidence="12 13">
    <name type="scientific">Paenibacillus whitsoniae</name>
    <dbReference type="NCBI Taxonomy" id="2496558"/>
    <lineage>
        <taxon>Bacteria</taxon>
        <taxon>Bacillati</taxon>
        <taxon>Bacillota</taxon>
        <taxon>Bacilli</taxon>
        <taxon>Bacillales</taxon>
        <taxon>Paenibacillaceae</taxon>
        <taxon>Paenibacillus</taxon>
    </lineage>
</organism>
<dbReference type="PANTHER" id="PTHR11274:SF0">
    <property type="entry name" value="GENERAL TRANSCRIPTION AND DNA REPAIR FACTOR IIH HELICASE SUBUNIT XPB"/>
    <property type="match status" value="1"/>
</dbReference>
<dbReference type="EC" id="5.6.2.4" evidence="8"/>
<evidence type="ECO:0000256" key="9">
    <source>
        <dbReference type="ARBA" id="ARBA00048988"/>
    </source>
</evidence>
<dbReference type="SMART" id="SM00487">
    <property type="entry name" value="DEXDc"/>
    <property type="match status" value="1"/>
</dbReference>
<evidence type="ECO:0000259" key="10">
    <source>
        <dbReference type="PROSITE" id="PS51192"/>
    </source>
</evidence>
<dbReference type="SMART" id="SM00490">
    <property type="entry name" value="HELICc"/>
    <property type="match status" value="1"/>
</dbReference>
<dbReference type="InterPro" id="IPR050615">
    <property type="entry name" value="ATP-dep_DNA_Helicase"/>
</dbReference>
<evidence type="ECO:0000256" key="4">
    <source>
        <dbReference type="ARBA" id="ARBA00022806"/>
    </source>
</evidence>
<keyword evidence="2" id="KW-0547">Nucleotide-binding</keyword>
<dbReference type="PROSITE" id="PS51192">
    <property type="entry name" value="HELICASE_ATP_BIND_1"/>
    <property type="match status" value="1"/>
</dbReference>
<evidence type="ECO:0000256" key="3">
    <source>
        <dbReference type="ARBA" id="ARBA00022801"/>
    </source>
</evidence>
<dbReference type="NCBIfam" id="NF045503">
    <property type="entry name" value="repair_heli_XPB"/>
    <property type="match status" value="1"/>
</dbReference>
<dbReference type="SUPFAM" id="SSF52540">
    <property type="entry name" value="P-loop containing nucleoside triphosphate hydrolases"/>
    <property type="match status" value="2"/>
</dbReference>
<accession>A0A3S0C5E6</accession>
<dbReference type="InterPro" id="IPR006935">
    <property type="entry name" value="Helicase/UvrB_N"/>
</dbReference>
<comment type="catalytic activity">
    <reaction evidence="9">
        <text>ATP + H2O = ADP + phosphate + H(+)</text>
        <dbReference type="Rhea" id="RHEA:13065"/>
        <dbReference type="ChEBI" id="CHEBI:15377"/>
        <dbReference type="ChEBI" id="CHEBI:15378"/>
        <dbReference type="ChEBI" id="CHEBI:30616"/>
        <dbReference type="ChEBI" id="CHEBI:43474"/>
        <dbReference type="ChEBI" id="CHEBI:456216"/>
        <dbReference type="EC" id="5.6.2.4"/>
    </reaction>
</comment>
<protein>
    <recommendedName>
        <fullName evidence="8">DNA 3'-5' helicase</fullName>
        <ecNumber evidence="8">5.6.2.4</ecNumber>
    </recommendedName>
</protein>
<comment type="caution">
    <text evidence="12">The sequence shown here is derived from an EMBL/GenBank/DDBJ whole genome shotgun (WGS) entry which is preliminary data.</text>
</comment>
<keyword evidence="6" id="KW-0413">Isomerase</keyword>
<evidence type="ECO:0000313" key="13">
    <source>
        <dbReference type="Proteomes" id="UP000276128"/>
    </source>
</evidence>
<evidence type="ECO:0000313" key="12">
    <source>
        <dbReference type="EMBL" id="RTE03625.1"/>
    </source>
</evidence>
<dbReference type="GO" id="GO:0043138">
    <property type="term" value="F:3'-5' DNA helicase activity"/>
    <property type="evidence" value="ECO:0007669"/>
    <property type="project" value="UniProtKB-EC"/>
</dbReference>
<dbReference type="Proteomes" id="UP000276128">
    <property type="component" value="Unassembled WGS sequence"/>
</dbReference>
<keyword evidence="5" id="KW-0067">ATP-binding</keyword>
<dbReference type="CDD" id="cd18789">
    <property type="entry name" value="SF2_C_XPB"/>
    <property type="match status" value="1"/>
</dbReference>
<dbReference type="Gene3D" id="3.40.50.300">
    <property type="entry name" value="P-loop containing nucleotide triphosphate hydrolases"/>
    <property type="match status" value="2"/>
</dbReference>
<comment type="catalytic activity">
    <reaction evidence="7">
        <text>Couples ATP hydrolysis with the unwinding of duplex DNA by translocating in the 3'-5' direction.</text>
        <dbReference type="EC" id="5.6.2.4"/>
    </reaction>
</comment>
<dbReference type="GO" id="GO:0005524">
    <property type="term" value="F:ATP binding"/>
    <property type="evidence" value="ECO:0007669"/>
    <property type="project" value="UniProtKB-KW"/>
</dbReference>
<dbReference type="GO" id="GO:0016787">
    <property type="term" value="F:hydrolase activity"/>
    <property type="evidence" value="ECO:0007669"/>
    <property type="project" value="UniProtKB-KW"/>
</dbReference>
<evidence type="ECO:0000259" key="11">
    <source>
        <dbReference type="PROSITE" id="PS51194"/>
    </source>
</evidence>
<evidence type="ECO:0000256" key="1">
    <source>
        <dbReference type="ARBA" id="ARBA00006637"/>
    </source>
</evidence>
<gene>
    <name evidence="12" type="ORF">EJQ19_27760</name>
</gene>
<dbReference type="RefSeq" id="WP_126144481.1">
    <property type="nucleotide sequence ID" value="NZ_RXHU01000100.1"/>
</dbReference>
<dbReference type="EMBL" id="RXHU01000100">
    <property type="protein sequence ID" value="RTE03625.1"/>
    <property type="molecule type" value="Genomic_DNA"/>
</dbReference>
<feature type="domain" description="Helicase C-terminal" evidence="11">
    <location>
        <begin position="411"/>
        <end position="559"/>
    </location>
</feature>
<dbReference type="InterPro" id="IPR032438">
    <property type="entry name" value="ERCC3_RAD25_C"/>
</dbReference>
<dbReference type="GO" id="GO:0003677">
    <property type="term" value="F:DNA binding"/>
    <property type="evidence" value="ECO:0007669"/>
    <property type="project" value="InterPro"/>
</dbReference>
<dbReference type="PRINTS" id="PR00851">
    <property type="entry name" value="XRODRMPGMNTB"/>
</dbReference>
<evidence type="ECO:0000256" key="5">
    <source>
        <dbReference type="ARBA" id="ARBA00022840"/>
    </source>
</evidence>
<evidence type="ECO:0000256" key="6">
    <source>
        <dbReference type="ARBA" id="ARBA00023235"/>
    </source>
</evidence>
<reference evidence="12 13" key="1">
    <citation type="submission" date="2018-12" db="EMBL/GenBank/DDBJ databases">
        <title>Bacillus ochoae sp. nov., Paenibacillus whitsoniae sp. nov., Paenibacillus spiritus sp. nov. Isolated from the Mars Exploration Rover during spacecraft assembly.</title>
        <authorList>
            <person name="Seuylemezian A."/>
            <person name="Vaishampayan P."/>
        </authorList>
    </citation>
    <scope>NUCLEOTIDE SEQUENCE [LARGE SCALE GENOMIC DNA]</scope>
    <source>
        <strain evidence="12 13">MER 54</strain>
    </source>
</reference>
<feature type="domain" description="Helicase ATP-binding" evidence="10">
    <location>
        <begin position="200"/>
        <end position="356"/>
    </location>
</feature>
<dbReference type="Pfam" id="PF13625">
    <property type="entry name" value="Helicase_C_3"/>
    <property type="match status" value="1"/>
</dbReference>
<dbReference type="PANTHER" id="PTHR11274">
    <property type="entry name" value="RAD25/XP-B DNA REPAIR HELICASE"/>
    <property type="match status" value="1"/>
</dbReference>
<dbReference type="InterPro" id="IPR001650">
    <property type="entry name" value="Helicase_C-like"/>
</dbReference>
<keyword evidence="13" id="KW-1185">Reference proteome</keyword>
<dbReference type="InterPro" id="IPR014001">
    <property type="entry name" value="Helicase_ATP-bd"/>
</dbReference>
<dbReference type="Pfam" id="PF04851">
    <property type="entry name" value="ResIII"/>
    <property type="match status" value="1"/>
</dbReference>
<evidence type="ECO:0000256" key="2">
    <source>
        <dbReference type="ARBA" id="ARBA00022741"/>
    </source>
</evidence>